<protein>
    <submittedName>
        <fullName evidence="2">Uncharacterized protein</fullName>
    </submittedName>
</protein>
<keyword evidence="3" id="KW-1185">Reference proteome</keyword>
<feature type="region of interest" description="Disordered" evidence="1">
    <location>
        <begin position="38"/>
        <end position="67"/>
    </location>
</feature>
<feature type="compositionally biased region" description="Basic and acidic residues" evidence="1">
    <location>
        <begin position="39"/>
        <end position="49"/>
    </location>
</feature>
<dbReference type="Proteomes" id="UP001159364">
    <property type="component" value="Linkage Group LG02"/>
</dbReference>
<accession>A0AAV8TZQ5</accession>
<feature type="region of interest" description="Disordered" evidence="1">
    <location>
        <begin position="142"/>
        <end position="163"/>
    </location>
</feature>
<evidence type="ECO:0000313" key="2">
    <source>
        <dbReference type="EMBL" id="KAJ8772006.1"/>
    </source>
</evidence>
<gene>
    <name evidence="2" type="ORF">K2173_027183</name>
</gene>
<dbReference type="EMBL" id="JAIWQS010000002">
    <property type="protein sequence ID" value="KAJ8772006.1"/>
    <property type="molecule type" value="Genomic_DNA"/>
</dbReference>
<name>A0AAV8TZQ5_9ROSI</name>
<proteinExistence type="predicted"/>
<dbReference type="AlphaFoldDB" id="A0AAV8TZQ5"/>
<reference evidence="2 3" key="1">
    <citation type="submission" date="2021-09" db="EMBL/GenBank/DDBJ databases">
        <title>Genomic insights and catalytic innovation underlie evolution of tropane alkaloids biosynthesis.</title>
        <authorList>
            <person name="Wang Y.-J."/>
            <person name="Tian T."/>
            <person name="Huang J.-P."/>
            <person name="Huang S.-X."/>
        </authorList>
    </citation>
    <scope>NUCLEOTIDE SEQUENCE [LARGE SCALE GENOMIC DNA]</scope>
    <source>
        <strain evidence="2">KIB-2018</strain>
        <tissue evidence="2">Leaf</tissue>
    </source>
</reference>
<evidence type="ECO:0000313" key="3">
    <source>
        <dbReference type="Proteomes" id="UP001159364"/>
    </source>
</evidence>
<sequence>MEHQSQSLSICNRFYNFIARSLSTHAFKTVTLGHPAHPISHDAKPKSPSEHPFASLSSVSKDQDNNCHSLSAVEGTDIKIHGEEGNVSVAAQSRTLKKAVSINDSVEEIDTRKKKLKGKKSFEKISSFEQEDEPKPLRSILKEGSNLGGKSNSLVNLFGKDES</sequence>
<comment type="caution">
    <text evidence="2">The sequence shown here is derived from an EMBL/GenBank/DDBJ whole genome shotgun (WGS) entry which is preliminary data.</text>
</comment>
<organism evidence="2 3">
    <name type="scientific">Erythroxylum novogranatense</name>
    <dbReference type="NCBI Taxonomy" id="1862640"/>
    <lineage>
        <taxon>Eukaryota</taxon>
        <taxon>Viridiplantae</taxon>
        <taxon>Streptophyta</taxon>
        <taxon>Embryophyta</taxon>
        <taxon>Tracheophyta</taxon>
        <taxon>Spermatophyta</taxon>
        <taxon>Magnoliopsida</taxon>
        <taxon>eudicotyledons</taxon>
        <taxon>Gunneridae</taxon>
        <taxon>Pentapetalae</taxon>
        <taxon>rosids</taxon>
        <taxon>fabids</taxon>
        <taxon>Malpighiales</taxon>
        <taxon>Erythroxylaceae</taxon>
        <taxon>Erythroxylum</taxon>
    </lineage>
</organism>
<evidence type="ECO:0000256" key="1">
    <source>
        <dbReference type="SAM" id="MobiDB-lite"/>
    </source>
</evidence>